<evidence type="ECO:0000313" key="1">
    <source>
        <dbReference type="EMBL" id="NWH04961.1"/>
    </source>
</evidence>
<dbReference type="RefSeq" id="WP_178366415.1">
    <property type="nucleotide sequence ID" value="NZ_JACADJ010000021.1"/>
</dbReference>
<reference evidence="1 2" key="1">
    <citation type="submission" date="2020-06" db="EMBL/GenBank/DDBJ databases">
        <title>High-quality draft genome of sulfate reducer Desulfobacter latus type strain AcrS2 isolated from marine sediment.</title>
        <authorList>
            <person name="Hoppe M."/>
            <person name="Larsen C.K."/>
            <person name="Marshall I.P.G."/>
            <person name="Schramm A."/>
            <person name="Marietou A.G."/>
        </authorList>
    </citation>
    <scope>NUCLEOTIDE SEQUENCE [LARGE SCALE GENOMIC DNA]</scope>
    <source>
        <strain evidence="1 2">AcRS2</strain>
    </source>
</reference>
<proteinExistence type="predicted"/>
<organism evidence="1 2">
    <name type="scientific">Desulfobacter latus</name>
    <dbReference type="NCBI Taxonomy" id="2292"/>
    <lineage>
        <taxon>Bacteria</taxon>
        <taxon>Pseudomonadati</taxon>
        <taxon>Thermodesulfobacteriota</taxon>
        <taxon>Desulfobacteria</taxon>
        <taxon>Desulfobacterales</taxon>
        <taxon>Desulfobacteraceae</taxon>
        <taxon>Desulfobacter</taxon>
    </lineage>
</organism>
<gene>
    <name evidence="1" type="ORF">HXW94_08195</name>
</gene>
<evidence type="ECO:0000313" key="2">
    <source>
        <dbReference type="Proteomes" id="UP000553343"/>
    </source>
</evidence>
<keyword evidence="2" id="KW-1185">Reference proteome</keyword>
<keyword evidence="1" id="KW-0808">Transferase</keyword>
<keyword evidence="1" id="KW-0489">Methyltransferase</keyword>
<accession>A0A850T1I9</accession>
<dbReference type="InterPro" id="IPR029063">
    <property type="entry name" value="SAM-dependent_MTases_sf"/>
</dbReference>
<dbReference type="Proteomes" id="UP000553343">
    <property type="component" value="Unassembled WGS sequence"/>
</dbReference>
<dbReference type="AlphaFoldDB" id="A0A850T1I9"/>
<dbReference type="GO" id="GO:0032259">
    <property type="term" value="P:methylation"/>
    <property type="evidence" value="ECO:0007669"/>
    <property type="project" value="UniProtKB-KW"/>
</dbReference>
<sequence length="327" mass="37748">MVERYRFLFNPQMADIVTCSLGNIEGRGEEETLELIKRLMSLDAGKIESREVDVLSQAYEMFLRGERVILLWDEMAKLTEMSFLASCLPLKAPLVDFCCGYGYWISKTLKRIDIGIDIFEQGSREHGRPLSGFLDNDFANNTYRCVLQADCTSKLPIPDCSCGTVTCISGMEYISNYKSLLAQAWRILEAGGKFILTANTDKKIRFYKRLLPAQYVESEFERKQVENIIDIKSWRAVLKEAGFEIIKEMGYMDATHAFLHMLTTYPNCYKTFWSQDRLAELVRNDPEVLSLWRDKVLPWLIESCDVDQAGVIAFLCEKKEYRKQKCI</sequence>
<protein>
    <submittedName>
        <fullName evidence="1">Methyltransferase domain-containing protein</fullName>
    </submittedName>
</protein>
<dbReference type="SUPFAM" id="SSF53335">
    <property type="entry name" value="S-adenosyl-L-methionine-dependent methyltransferases"/>
    <property type="match status" value="1"/>
</dbReference>
<dbReference type="GO" id="GO:0008168">
    <property type="term" value="F:methyltransferase activity"/>
    <property type="evidence" value="ECO:0007669"/>
    <property type="project" value="UniProtKB-KW"/>
</dbReference>
<dbReference type="EMBL" id="JACADJ010000021">
    <property type="protein sequence ID" value="NWH04961.1"/>
    <property type="molecule type" value="Genomic_DNA"/>
</dbReference>
<comment type="caution">
    <text evidence="1">The sequence shown here is derived from an EMBL/GenBank/DDBJ whole genome shotgun (WGS) entry which is preliminary data.</text>
</comment>
<dbReference type="Pfam" id="PF13489">
    <property type="entry name" value="Methyltransf_23"/>
    <property type="match status" value="1"/>
</dbReference>
<name>A0A850T1I9_9BACT</name>
<dbReference type="Gene3D" id="3.40.50.150">
    <property type="entry name" value="Vaccinia Virus protein VP39"/>
    <property type="match status" value="1"/>
</dbReference>